<accession>A0ABM1SVK5</accession>
<evidence type="ECO:0000313" key="2">
    <source>
        <dbReference type="RefSeq" id="XP_022247661.1"/>
    </source>
</evidence>
<dbReference type="Proteomes" id="UP000694941">
    <property type="component" value="Unplaced"/>
</dbReference>
<name>A0ABM1SVK5_LIMPO</name>
<dbReference type="RefSeq" id="XP_022247661.1">
    <property type="nucleotide sequence ID" value="XM_022391953.1"/>
</dbReference>
<dbReference type="GeneID" id="111086972"/>
<gene>
    <name evidence="2" type="primary">LOC111086972</name>
</gene>
<reference evidence="2" key="1">
    <citation type="submission" date="2025-08" db="UniProtKB">
        <authorList>
            <consortium name="RefSeq"/>
        </authorList>
    </citation>
    <scope>IDENTIFICATION</scope>
    <source>
        <tissue evidence="2">Muscle</tissue>
    </source>
</reference>
<keyword evidence="1" id="KW-1185">Reference proteome</keyword>
<proteinExistence type="predicted"/>
<evidence type="ECO:0000313" key="1">
    <source>
        <dbReference type="Proteomes" id="UP000694941"/>
    </source>
</evidence>
<sequence length="117" mass="13108">MRFFLPKKATSITDHNSRGKLVLLPTLVLTSQSRAQSLSVDTSRGISTEYYTSDCLPTVGKILIAMKKGIHQLKQKMYEDVNFFYHTNTHGNVSTQLKADISDSSFLNNLSHQGICQ</sequence>
<protein>
    <submittedName>
        <fullName evidence="2">Uncharacterized protein LOC111086972</fullName>
    </submittedName>
</protein>
<organism evidence="1 2">
    <name type="scientific">Limulus polyphemus</name>
    <name type="common">Atlantic horseshoe crab</name>
    <dbReference type="NCBI Taxonomy" id="6850"/>
    <lineage>
        <taxon>Eukaryota</taxon>
        <taxon>Metazoa</taxon>
        <taxon>Ecdysozoa</taxon>
        <taxon>Arthropoda</taxon>
        <taxon>Chelicerata</taxon>
        <taxon>Merostomata</taxon>
        <taxon>Xiphosura</taxon>
        <taxon>Limulidae</taxon>
        <taxon>Limulus</taxon>
    </lineage>
</organism>